<protein>
    <submittedName>
        <fullName evidence="2">Dimeric alpha-beta barrel</fullName>
    </submittedName>
</protein>
<name>A0A167QGT7_9HYPO</name>
<dbReference type="InterPro" id="IPR011008">
    <property type="entry name" value="Dimeric_a/b-barrel"/>
</dbReference>
<dbReference type="PROSITE" id="PS51725">
    <property type="entry name" value="ABM"/>
    <property type="match status" value="1"/>
</dbReference>
<reference evidence="2 3" key="1">
    <citation type="journal article" date="2016" name="Genome Biol. Evol.">
        <title>Divergent and convergent evolution of fungal pathogenicity.</title>
        <authorList>
            <person name="Shang Y."/>
            <person name="Xiao G."/>
            <person name="Zheng P."/>
            <person name="Cen K."/>
            <person name="Zhan S."/>
            <person name="Wang C."/>
        </authorList>
    </citation>
    <scope>NUCLEOTIDE SEQUENCE [LARGE SCALE GENOMIC DNA]</scope>
    <source>
        <strain evidence="2 3">RCEF 264</strain>
    </source>
</reference>
<sequence>MPKLVFAVLPTVGGKLREEYVAKMAAVSEYAKTSEPGVLTYAVCLPRDEADQKTVYAIEIYQDQAALDAHMQTANVKDLIAWMGANPVLAKAPTVTELDVIEDLGLLVRNDKLAAVTDPYVVVGEVTYKNGELVQQSLPHWAKVVETNKTSEPGTLVYALSRGAAEPSKLYTLEAYESKDYLWDVHAKSAAVQANVATTKEWRDNLTLHVVRKAHGYLARAKL</sequence>
<dbReference type="SUPFAM" id="SSF54909">
    <property type="entry name" value="Dimeric alpha+beta barrel"/>
    <property type="match status" value="2"/>
</dbReference>
<proteinExistence type="predicted"/>
<dbReference type="InterPro" id="IPR007138">
    <property type="entry name" value="ABM_dom"/>
</dbReference>
<feature type="domain" description="ABM" evidence="1">
    <location>
        <begin position="3"/>
        <end position="98"/>
    </location>
</feature>
<comment type="caution">
    <text evidence="2">The sequence shown here is derived from an EMBL/GenBank/DDBJ whole genome shotgun (WGS) entry which is preliminary data.</text>
</comment>
<keyword evidence="3" id="KW-1185">Reference proteome</keyword>
<dbReference type="AlphaFoldDB" id="A0A167QGT7"/>
<dbReference type="PANTHER" id="PTHR40624">
    <property type="entry name" value="BIOSYNTHESIS MONOOXYGENASE, PUTATIVE (AFU_ORTHOLOGUE AFUA_1G12025)-RELATED"/>
    <property type="match status" value="1"/>
</dbReference>
<evidence type="ECO:0000313" key="2">
    <source>
        <dbReference type="EMBL" id="OAA57630.1"/>
    </source>
</evidence>
<evidence type="ECO:0000313" key="3">
    <source>
        <dbReference type="Proteomes" id="UP000076874"/>
    </source>
</evidence>
<accession>A0A167QGT7</accession>
<dbReference type="Pfam" id="PF03992">
    <property type="entry name" value="ABM"/>
    <property type="match status" value="2"/>
</dbReference>
<dbReference type="Gene3D" id="3.30.70.100">
    <property type="match status" value="1"/>
</dbReference>
<gene>
    <name evidence="2" type="ORF">SPI_07289</name>
</gene>
<dbReference type="OrthoDB" id="4520428at2759"/>
<organism evidence="2 3">
    <name type="scientific">Niveomyces insectorum RCEF 264</name>
    <dbReference type="NCBI Taxonomy" id="1081102"/>
    <lineage>
        <taxon>Eukaryota</taxon>
        <taxon>Fungi</taxon>
        <taxon>Dikarya</taxon>
        <taxon>Ascomycota</taxon>
        <taxon>Pezizomycotina</taxon>
        <taxon>Sordariomycetes</taxon>
        <taxon>Hypocreomycetidae</taxon>
        <taxon>Hypocreales</taxon>
        <taxon>Cordycipitaceae</taxon>
        <taxon>Niveomyces</taxon>
    </lineage>
</organism>
<evidence type="ECO:0000259" key="1">
    <source>
        <dbReference type="PROSITE" id="PS51725"/>
    </source>
</evidence>
<dbReference type="EMBL" id="AZHD01000014">
    <property type="protein sequence ID" value="OAA57630.1"/>
    <property type="molecule type" value="Genomic_DNA"/>
</dbReference>
<dbReference type="Proteomes" id="UP000076874">
    <property type="component" value="Unassembled WGS sequence"/>
</dbReference>
<dbReference type="PANTHER" id="PTHR40624:SF1">
    <property type="entry name" value="BIOSYNTHESIS MONOOXYGENASE, PUTATIVE (AFU_ORTHOLOGUE AFUA_1G12025)-RELATED"/>
    <property type="match status" value="1"/>
</dbReference>